<name>A0A3Q0IUG6_DIACI</name>
<keyword evidence="2" id="KW-0539">Nucleus</keyword>
<dbReference type="GO" id="GO:0043111">
    <property type="term" value="P:replication fork arrest"/>
    <property type="evidence" value="ECO:0007669"/>
    <property type="project" value="TreeGrafter"/>
</dbReference>
<dbReference type="GO" id="GO:0000076">
    <property type="term" value="P:DNA replication checkpoint signaling"/>
    <property type="evidence" value="ECO:0007669"/>
    <property type="project" value="TreeGrafter"/>
</dbReference>
<evidence type="ECO:0000259" key="4">
    <source>
        <dbReference type="Pfam" id="PF04821"/>
    </source>
</evidence>
<keyword evidence="5" id="KW-1185">Reference proteome</keyword>
<dbReference type="InterPro" id="IPR044998">
    <property type="entry name" value="Timeless"/>
</dbReference>
<dbReference type="Proteomes" id="UP000079169">
    <property type="component" value="Unplaced"/>
</dbReference>
<dbReference type="GeneID" id="113467732"/>
<comment type="subcellular location">
    <subcellularLocation>
        <location evidence="1">Nucleus</location>
    </subcellularLocation>
</comment>
<dbReference type="Pfam" id="PF04821">
    <property type="entry name" value="TIMELESS"/>
    <property type="match status" value="1"/>
</dbReference>
<protein>
    <submittedName>
        <fullName evidence="6">Protein timeless homolog isoform X1</fullName>
    </submittedName>
</protein>
<dbReference type="RefSeq" id="XP_026679889.1">
    <property type="nucleotide sequence ID" value="XM_026824088.1"/>
</dbReference>
<sequence length="148" mass="16883">MSSALISAEITATCNALGDANKSTKYILGPHCKESAKDLIKYLRRDDETHSIRRQLGDTNVVHTDLIPIIIHFSDNEELFDIILRLLVNLTTPAMILYNEEIPGDKVVRQLYHQIISHLQKYKIAFANEALWKILRTQLTSILNIVSR</sequence>
<dbReference type="GO" id="GO:0003677">
    <property type="term" value="F:DNA binding"/>
    <property type="evidence" value="ECO:0007669"/>
    <property type="project" value="TreeGrafter"/>
</dbReference>
<feature type="domain" description="Timeless N-terminal" evidence="4">
    <location>
        <begin position="25"/>
        <end position="144"/>
    </location>
</feature>
<keyword evidence="3" id="KW-0131">Cell cycle</keyword>
<evidence type="ECO:0000256" key="2">
    <source>
        <dbReference type="ARBA" id="ARBA00023242"/>
    </source>
</evidence>
<dbReference type="PANTHER" id="PTHR22940:SF4">
    <property type="entry name" value="PROTEIN TIMELESS HOMOLOG"/>
    <property type="match status" value="1"/>
</dbReference>
<reference evidence="6" key="1">
    <citation type="submission" date="2025-08" db="UniProtKB">
        <authorList>
            <consortium name="RefSeq"/>
        </authorList>
    </citation>
    <scope>IDENTIFICATION</scope>
</reference>
<gene>
    <name evidence="6" type="primary">LOC113467732</name>
</gene>
<evidence type="ECO:0000313" key="5">
    <source>
        <dbReference type="Proteomes" id="UP000079169"/>
    </source>
</evidence>
<dbReference type="InterPro" id="IPR006906">
    <property type="entry name" value="Timeless_N"/>
</dbReference>
<evidence type="ECO:0000256" key="3">
    <source>
        <dbReference type="ARBA" id="ARBA00023306"/>
    </source>
</evidence>
<evidence type="ECO:0000313" key="6">
    <source>
        <dbReference type="RefSeq" id="XP_026679889.1"/>
    </source>
</evidence>
<dbReference type="AlphaFoldDB" id="A0A3Q0IUG6"/>
<dbReference type="GO" id="GO:0031298">
    <property type="term" value="C:replication fork protection complex"/>
    <property type="evidence" value="ECO:0007669"/>
    <property type="project" value="TreeGrafter"/>
</dbReference>
<dbReference type="PaxDb" id="121845-A0A3Q0IUG6"/>
<dbReference type="PANTHER" id="PTHR22940">
    <property type="entry name" value="TIMEOUT/TIMELESS-2"/>
    <property type="match status" value="1"/>
</dbReference>
<dbReference type="GO" id="GO:0009649">
    <property type="term" value="P:entrainment of circadian clock"/>
    <property type="evidence" value="ECO:0007669"/>
    <property type="project" value="TreeGrafter"/>
</dbReference>
<proteinExistence type="predicted"/>
<dbReference type="STRING" id="121845.A0A3Q0IUG6"/>
<dbReference type="KEGG" id="dci:113467732"/>
<accession>A0A3Q0IUG6</accession>
<organism evidence="5 6">
    <name type="scientific">Diaphorina citri</name>
    <name type="common">Asian citrus psyllid</name>
    <dbReference type="NCBI Taxonomy" id="121845"/>
    <lineage>
        <taxon>Eukaryota</taxon>
        <taxon>Metazoa</taxon>
        <taxon>Ecdysozoa</taxon>
        <taxon>Arthropoda</taxon>
        <taxon>Hexapoda</taxon>
        <taxon>Insecta</taxon>
        <taxon>Pterygota</taxon>
        <taxon>Neoptera</taxon>
        <taxon>Paraneoptera</taxon>
        <taxon>Hemiptera</taxon>
        <taxon>Sternorrhyncha</taxon>
        <taxon>Psylloidea</taxon>
        <taxon>Psyllidae</taxon>
        <taxon>Diaphorininae</taxon>
        <taxon>Diaphorina</taxon>
    </lineage>
</organism>
<evidence type="ECO:0000256" key="1">
    <source>
        <dbReference type="ARBA" id="ARBA00004123"/>
    </source>
</evidence>
<dbReference type="GO" id="GO:0006281">
    <property type="term" value="P:DNA repair"/>
    <property type="evidence" value="ECO:0007669"/>
    <property type="project" value="TreeGrafter"/>
</dbReference>